<dbReference type="PANTHER" id="PTHR42983">
    <property type="entry name" value="DINITROGENASE IRON-MOLYBDENUM COFACTOR PROTEIN-RELATED"/>
    <property type="match status" value="1"/>
</dbReference>
<dbReference type="InterPro" id="IPR036105">
    <property type="entry name" value="DiNase_FeMo-co_biosyn_sf"/>
</dbReference>
<feature type="compositionally biased region" description="Basic and acidic residues" evidence="1">
    <location>
        <begin position="118"/>
        <end position="130"/>
    </location>
</feature>
<keyword evidence="4" id="KW-1185">Reference proteome</keyword>
<reference evidence="3 4" key="1">
    <citation type="submission" date="2016-10" db="EMBL/GenBank/DDBJ databases">
        <authorList>
            <person name="Varghese N."/>
            <person name="Submissions S."/>
        </authorList>
    </citation>
    <scope>NUCLEOTIDE SEQUENCE [LARGE SCALE GENOMIC DNA]</scope>
    <source>
        <strain evidence="3 4">PL 12/M</strain>
    </source>
</reference>
<dbReference type="SUPFAM" id="SSF53146">
    <property type="entry name" value="Nitrogenase accessory factor-like"/>
    <property type="match status" value="1"/>
</dbReference>
<dbReference type="InterPro" id="IPR003731">
    <property type="entry name" value="Di-Nase_FeMo-co_biosynth"/>
</dbReference>
<organism evidence="3 4">
    <name type="scientific">Methanolobus vulcani</name>
    <dbReference type="NCBI Taxonomy" id="38026"/>
    <lineage>
        <taxon>Archaea</taxon>
        <taxon>Methanobacteriati</taxon>
        <taxon>Methanobacteriota</taxon>
        <taxon>Stenosarchaea group</taxon>
        <taxon>Methanomicrobia</taxon>
        <taxon>Methanosarcinales</taxon>
        <taxon>Methanosarcinaceae</taxon>
        <taxon>Methanolobus</taxon>
    </lineage>
</organism>
<dbReference type="AlphaFoldDB" id="A0A7Z7FBZ2"/>
<dbReference type="CDD" id="cd00851">
    <property type="entry name" value="MTH1175"/>
    <property type="match status" value="1"/>
</dbReference>
<feature type="region of interest" description="Disordered" evidence="1">
    <location>
        <begin position="111"/>
        <end position="130"/>
    </location>
</feature>
<accession>A0A7Z7FBZ2</accession>
<sequence length="130" mass="13947">MMKLCIPSMGQNGMEDTVGQHFGKVPFYTLYDTETREAAVISNTSEHNGGTGLPPEIMAKENVDAMLCGGLGRKAVVMFEQYGIDVFIGATGSIQDAVAAWEASKLSKATQDNSCAGHGHDHDHEHGHCH</sequence>
<feature type="domain" description="Dinitrogenase iron-molybdenum cofactor biosynthesis" evidence="2">
    <location>
        <begin position="15"/>
        <end position="102"/>
    </location>
</feature>
<dbReference type="PANTHER" id="PTHR42983:SF1">
    <property type="entry name" value="IRON-MOLYBDENUM PROTEIN"/>
    <property type="match status" value="1"/>
</dbReference>
<evidence type="ECO:0000259" key="2">
    <source>
        <dbReference type="Pfam" id="PF02579"/>
    </source>
</evidence>
<proteinExistence type="predicted"/>
<dbReference type="Gene3D" id="3.30.420.130">
    <property type="entry name" value="Dinitrogenase iron-molybdenum cofactor biosynthesis domain"/>
    <property type="match status" value="1"/>
</dbReference>
<dbReference type="EMBL" id="FNCA01000002">
    <property type="protein sequence ID" value="SDF54644.1"/>
    <property type="molecule type" value="Genomic_DNA"/>
</dbReference>
<dbReference type="InterPro" id="IPR033913">
    <property type="entry name" value="MTH1175_dom"/>
</dbReference>
<dbReference type="Proteomes" id="UP000199259">
    <property type="component" value="Unassembled WGS sequence"/>
</dbReference>
<comment type="caution">
    <text evidence="3">The sequence shown here is derived from an EMBL/GenBank/DDBJ whole genome shotgun (WGS) entry which is preliminary data.</text>
</comment>
<protein>
    <submittedName>
        <fullName evidence="3">Predicted Fe-Mo cluster-binding protein, NifX family</fullName>
    </submittedName>
</protein>
<dbReference type="RefSeq" id="WP_338011365.1">
    <property type="nucleotide sequence ID" value="NZ_FNCA01000002.1"/>
</dbReference>
<evidence type="ECO:0000256" key="1">
    <source>
        <dbReference type="SAM" id="MobiDB-lite"/>
    </source>
</evidence>
<dbReference type="Pfam" id="PF02579">
    <property type="entry name" value="Nitro_FeMo-Co"/>
    <property type="match status" value="1"/>
</dbReference>
<gene>
    <name evidence="3" type="ORF">SAMN04488589_0843</name>
</gene>
<evidence type="ECO:0000313" key="3">
    <source>
        <dbReference type="EMBL" id="SDF54644.1"/>
    </source>
</evidence>
<name>A0A7Z7FBZ2_9EURY</name>
<evidence type="ECO:0000313" key="4">
    <source>
        <dbReference type="Proteomes" id="UP000199259"/>
    </source>
</evidence>